<dbReference type="Proteomes" id="UP000719412">
    <property type="component" value="Unassembled WGS sequence"/>
</dbReference>
<dbReference type="EMBL" id="JABDTM020008242">
    <property type="protein sequence ID" value="KAH0821362.1"/>
    <property type="molecule type" value="Genomic_DNA"/>
</dbReference>
<reference evidence="2" key="2">
    <citation type="submission" date="2021-08" db="EMBL/GenBank/DDBJ databases">
        <authorList>
            <person name="Eriksson T."/>
        </authorList>
    </citation>
    <scope>NUCLEOTIDE SEQUENCE</scope>
    <source>
        <strain evidence="2">Stoneville</strain>
        <tissue evidence="2">Whole head</tissue>
    </source>
</reference>
<protein>
    <submittedName>
        <fullName evidence="2">Uncharacterized protein</fullName>
    </submittedName>
</protein>
<reference evidence="2" key="1">
    <citation type="journal article" date="2020" name="J Insects Food Feed">
        <title>The yellow mealworm (Tenebrio molitor) genome: a resource for the emerging insects as food and feed industry.</title>
        <authorList>
            <person name="Eriksson T."/>
            <person name="Andere A."/>
            <person name="Kelstrup H."/>
            <person name="Emery V."/>
            <person name="Picard C."/>
        </authorList>
    </citation>
    <scope>NUCLEOTIDE SEQUENCE</scope>
    <source>
        <strain evidence="2">Stoneville</strain>
        <tissue evidence="2">Whole head</tissue>
    </source>
</reference>
<dbReference type="AlphaFoldDB" id="A0A8J6LJW7"/>
<feature type="region of interest" description="Disordered" evidence="1">
    <location>
        <begin position="1"/>
        <end position="130"/>
    </location>
</feature>
<evidence type="ECO:0000313" key="2">
    <source>
        <dbReference type="EMBL" id="KAH0821362.1"/>
    </source>
</evidence>
<proteinExistence type="predicted"/>
<keyword evidence="3" id="KW-1185">Reference proteome</keyword>
<name>A0A8J6LJW7_TENMO</name>
<comment type="caution">
    <text evidence="2">The sequence shown here is derived from an EMBL/GenBank/DDBJ whole genome shotgun (WGS) entry which is preliminary data.</text>
</comment>
<feature type="compositionally biased region" description="Basic residues" evidence="1">
    <location>
        <begin position="95"/>
        <end position="109"/>
    </location>
</feature>
<evidence type="ECO:0000313" key="3">
    <source>
        <dbReference type="Proteomes" id="UP000719412"/>
    </source>
</evidence>
<accession>A0A8J6LJW7</accession>
<organism evidence="2 3">
    <name type="scientific">Tenebrio molitor</name>
    <name type="common">Yellow mealworm beetle</name>
    <dbReference type="NCBI Taxonomy" id="7067"/>
    <lineage>
        <taxon>Eukaryota</taxon>
        <taxon>Metazoa</taxon>
        <taxon>Ecdysozoa</taxon>
        <taxon>Arthropoda</taxon>
        <taxon>Hexapoda</taxon>
        <taxon>Insecta</taxon>
        <taxon>Pterygota</taxon>
        <taxon>Neoptera</taxon>
        <taxon>Endopterygota</taxon>
        <taxon>Coleoptera</taxon>
        <taxon>Polyphaga</taxon>
        <taxon>Cucujiformia</taxon>
        <taxon>Tenebrionidae</taxon>
        <taxon>Tenebrio</taxon>
    </lineage>
</organism>
<sequence>MKIIKVYTRLKDRRPYNPGPTCRWDRDKERQKHPPPPKGRDHPPRPLIPMFQAQGHPAPRNRMISRQPPGTKPGQDQDQHPDPTPAPGPGLGTHTRPRTRTRTRTRTRIPHPPQDQDQDPDPSPSQQQDF</sequence>
<evidence type="ECO:0000256" key="1">
    <source>
        <dbReference type="SAM" id="MobiDB-lite"/>
    </source>
</evidence>
<feature type="compositionally biased region" description="Basic and acidic residues" evidence="1">
    <location>
        <begin position="23"/>
        <end position="44"/>
    </location>
</feature>
<gene>
    <name evidence="2" type="ORF">GEV33_001428</name>
</gene>